<dbReference type="EnsemblPlants" id="KQL03440">
    <property type="protein sequence ID" value="KQL03440"/>
    <property type="gene ID" value="SETIT_004872mg"/>
</dbReference>
<feature type="compositionally biased region" description="Acidic residues" evidence="1">
    <location>
        <begin position="28"/>
        <end position="38"/>
    </location>
</feature>
<name>K3XSH3_SETIT</name>
<keyword evidence="3" id="KW-1185">Reference proteome</keyword>
<feature type="compositionally biased region" description="Polar residues" evidence="1">
    <location>
        <begin position="1"/>
        <end position="11"/>
    </location>
</feature>
<dbReference type="InParanoid" id="K3XSH3"/>
<dbReference type="HOGENOM" id="CLU_1985467_0_0_1"/>
<accession>K3XSH3</accession>
<evidence type="ECO:0000313" key="2">
    <source>
        <dbReference type="EnsemblPlants" id="KQL03440"/>
    </source>
</evidence>
<feature type="region of interest" description="Disordered" evidence="1">
    <location>
        <begin position="67"/>
        <end position="126"/>
    </location>
</feature>
<feature type="compositionally biased region" description="Basic residues" evidence="1">
    <location>
        <begin position="94"/>
        <end position="126"/>
    </location>
</feature>
<dbReference type="EMBL" id="AGNK02002764">
    <property type="status" value="NOT_ANNOTATED_CDS"/>
    <property type="molecule type" value="Genomic_DNA"/>
</dbReference>
<proteinExistence type="predicted"/>
<dbReference type="AlphaFoldDB" id="K3XSH3"/>
<reference evidence="3" key="1">
    <citation type="journal article" date="2012" name="Nat. Biotechnol.">
        <title>Reference genome sequence of the model plant Setaria.</title>
        <authorList>
            <person name="Bennetzen J.L."/>
            <person name="Schmutz J."/>
            <person name="Wang H."/>
            <person name="Percifield R."/>
            <person name="Hawkins J."/>
            <person name="Pontaroli A.C."/>
            <person name="Estep M."/>
            <person name="Feng L."/>
            <person name="Vaughn J.N."/>
            <person name="Grimwood J."/>
            <person name="Jenkins J."/>
            <person name="Barry K."/>
            <person name="Lindquist E."/>
            <person name="Hellsten U."/>
            <person name="Deshpande S."/>
            <person name="Wang X."/>
            <person name="Wu X."/>
            <person name="Mitros T."/>
            <person name="Triplett J."/>
            <person name="Yang X."/>
            <person name="Ye C.Y."/>
            <person name="Mauro-Herrera M."/>
            <person name="Wang L."/>
            <person name="Li P."/>
            <person name="Sharma M."/>
            <person name="Sharma R."/>
            <person name="Ronald P.C."/>
            <person name="Panaud O."/>
            <person name="Kellogg E.A."/>
            <person name="Brutnell T.P."/>
            <person name="Doust A.N."/>
            <person name="Tuskan G.A."/>
            <person name="Rokhsar D."/>
            <person name="Devos K.M."/>
        </authorList>
    </citation>
    <scope>NUCLEOTIDE SEQUENCE [LARGE SCALE GENOMIC DNA]</scope>
    <source>
        <strain evidence="3">cv. Yugu1</strain>
    </source>
</reference>
<evidence type="ECO:0000313" key="3">
    <source>
        <dbReference type="Proteomes" id="UP000004995"/>
    </source>
</evidence>
<feature type="region of interest" description="Disordered" evidence="1">
    <location>
        <begin position="1"/>
        <end position="53"/>
    </location>
</feature>
<organism evidence="2 3">
    <name type="scientific">Setaria italica</name>
    <name type="common">Foxtail millet</name>
    <name type="synonym">Panicum italicum</name>
    <dbReference type="NCBI Taxonomy" id="4555"/>
    <lineage>
        <taxon>Eukaryota</taxon>
        <taxon>Viridiplantae</taxon>
        <taxon>Streptophyta</taxon>
        <taxon>Embryophyta</taxon>
        <taxon>Tracheophyta</taxon>
        <taxon>Spermatophyta</taxon>
        <taxon>Magnoliopsida</taxon>
        <taxon>Liliopsida</taxon>
        <taxon>Poales</taxon>
        <taxon>Poaceae</taxon>
        <taxon>PACMAD clade</taxon>
        <taxon>Panicoideae</taxon>
        <taxon>Panicodae</taxon>
        <taxon>Paniceae</taxon>
        <taxon>Cenchrinae</taxon>
        <taxon>Setaria</taxon>
    </lineage>
</organism>
<protein>
    <submittedName>
        <fullName evidence="2">Uncharacterized protein</fullName>
    </submittedName>
</protein>
<evidence type="ECO:0000256" key="1">
    <source>
        <dbReference type="SAM" id="MobiDB-lite"/>
    </source>
</evidence>
<reference evidence="2" key="2">
    <citation type="submission" date="2018-08" db="UniProtKB">
        <authorList>
            <consortium name="EnsemblPlants"/>
        </authorList>
    </citation>
    <scope>IDENTIFICATION</scope>
    <source>
        <strain evidence="2">Yugu1</strain>
    </source>
</reference>
<sequence length="126" mass="14334">MRSSSRQSITGETRIWLKLSPTGRIDSEDGQGEGETEQIEATSGRIHPQEGGEREAELYFIETHLTAVADDDEDGNNGEDAPIRANKESLNLLYRRRRKQGAGPPLRHRRRGRRSGGRRGRRREIR</sequence>
<dbReference type="Gramene" id="KQL03440">
    <property type="protein sequence ID" value="KQL03440"/>
    <property type="gene ID" value="SETIT_004872mg"/>
</dbReference>
<dbReference type="Proteomes" id="UP000004995">
    <property type="component" value="Unassembled WGS sequence"/>
</dbReference>